<feature type="domain" description="Peptidase S8/S53" evidence="7">
    <location>
        <begin position="10"/>
        <end position="83"/>
    </location>
</feature>
<proteinExistence type="inferred from homology"/>
<reference evidence="8 9" key="1">
    <citation type="journal article" name="Sci. Rep.">
        <title>Genome-scale phylogenetic analyses confirm Olpidium as the closest living zoosporic fungus to the non-flagellated, terrestrial fungi.</title>
        <authorList>
            <person name="Chang Y."/>
            <person name="Rochon D."/>
            <person name="Sekimoto S."/>
            <person name="Wang Y."/>
            <person name="Chovatia M."/>
            <person name="Sandor L."/>
            <person name="Salamov A."/>
            <person name="Grigoriev I.V."/>
            <person name="Stajich J.E."/>
            <person name="Spatafora J.W."/>
        </authorList>
    </citation>
    <scope>NUCLEOTIDE SEQUENCE [LARGE SCALE GENOMIC DNA]</scope>
    <source>
        <strain evidence="8">S191</strain>
    </source>
</reference>
<dbReference type="AlphaFoldDB" id="A0A8H7ZZE1"/>
<dbReference type="GO" id="GO:0006508">
    <property type="term" value="P:proteolysis"/>
    <property type="evidence" value="ECO:0007669"/>
    <property type="project" value="UniProtKB-KW"/>
</dbReference>
<evidence type="ECO:0000256" key="1">
    <source>
        <dbReference type="ARBA" id="ARBA00011073"/>
    </source>
</evidence>
<name>A0A8H7ZZE1_9FUNG</name>
<dbReference type="OrthoDB" id="19448at2759"/>
<keyword evidence="3" id="KW-0378">Hydrolase</keyword>
<comment type="caution">
    <text evidence="5">Lacks conserved residue(s) required for the propagation of feature annotation.</text>
</comment>
<keyword evidence="2" id="KW-0645">Protease</keyword>
<dbReference type="GO" id="GO:0004252">
    <property type="term" value="F:serine-type endopeptidase activity"/>
    <property type="evidence" value="ECO:0007669"/>
    <property type="project" value="InterPro"/>
</dbReference>
<dbReference type="InterPro" id="IPR000209">
    <property type="entry name" value="Peptidase_S8/S53_dom"/>
</dbReference>
<dbReference type="Proteomes" id="UP000673691">
    <property type="component" value="Unassembled WGS sequence"/>
</dbReference>
<evidence type="ECO:0000259" key="7">
    <source>
        <dbReference type="Pfam" id="PF00082"/>
    </source>
</evidence>
<evidence type="ECO:0000256" key="3">
    <source>
        <dbReference type="ARBA" id="ARBA00022801"/>
    </source>
</evidence>
<dbReference type="EMBL" id="JAEFCI010002217">
    <property type="protein sequence ID" value="KAG5462373.1"/>
    <property type="molecule type" value="Genomic_DNA"/>
</dbReference>
<dbReference type="PANTHER" id="PTHR43806:SF11">
    <property type="entry name" value="CEREVISIN-RELATED"/>
    <property type="match status" value="1"/>
</dbReference>
<dbReference type="InterPro" id="IPR050131">
    <property type="entry name" value="Peptidase_S8_subtilisin-like"/>
</dbReference>
<comment type="similarity">
    <text evidence="1 5">Belongs to the peptidase S8 family.</text>
</comment>
<accession>A0A8H7ZZE1</accession>
<evidence type="ECO:0000256" key="2">
    <source>
        <dbReference type="ARBA" id="ARBA00022670"/>
    </source>
</evidence>
<feature type="non-terminal residue" evidence="8">
    <location>
        <position position="1"/>
    </location>
</feature>
<dbReference type="PROSITE" id="PS51892">
    <property type="entry name" value="SUBTILASE"/>
    <property type="match status" value="1"/>
</dbReference>
<protein>
    <submittedName>
        <fullName evidence="8">Peptidase S8/S53 domain-containing protein</fullName>
    </submittedName>
</protein>
<evidence type="ECO:0000313" key="9">
    <source>
        <dbReference type="Proteomes" id="UP000673691"/>
    </source>
</evidence>
<dbReference type="Pfam" id="PF00082">
    <property type="entry name" value="Peptidase_S8"/>
    <property type="match status" value="1"/>
</dbReference>
<evidence type="ECO:0000256" key="6">
    <source>
        <dbReference type="SAM" id="MobiDB-lite"/>
    </source>
</evidence>
<dbReference type="Gene3D" id="3.40.50.200">
    <property type="entry name" value="Peptidase S8/S53 domain"/>
    <property type="match status" value="1"/>
</dbReference>
<evidence type="ECO:0000256" key="4">
    <source>
        <dbReference type="ARBA" id="ARBA00022825"/>
    </source>
</evidence>
<dbReference type="GO" id="GO:0005615">
    <property type="term" value="C:extracellular space"/>
    <property type="evidence" value="ECO:0007669"/>
    <property type="project" value="TreeGrafter"/>
</dbReference>
<sequence>ISIGGPRVVSVNRAIETAIAAGIHFTVAAGNNGMDACGFSPASANGVVSVGAVGAYDDVKPWSNYGPCLSLFAPGENILSADYLGTSDLVTLRMALALSKFWYAPHTLKDLLYNHTTAGRIQAILPESQTPNRILYVWSPNVRSKPRPPAAVVDSSTSTGGGPARLFPRDRDGLSDGGPALGGRLKDHEGLLLGFIEALLRRPLNTGVLNVVAA</sequence>
<evidence type="ECO:0000313" key="8">
    <source>
        <dbReference type="EMBL" id="KAG5462373.1"/>
    </source>
</evidence>
<dbReference type="PANTHER" id="PTHR43806">
    <property type="entry name" value="PEPTIDASE S8"/>
    <property type="match status" value="1"/>
</dbReference>
<dbReference type="InterPro" id="IPR036852">
    <property type="entry name" value="Peptidase_S8/S53_dom_sf"/>
</dbReference>
<organism evidence="8 9">
    <name type="scientific">Olpidium bornovanus</name>
    <dbReference type="NCBI Taxonomy" id="278681"/>
    <lineage>
        <taxon>Eukaryota</taxon>
        <taxon>Fungi</taxon>
        <taxon>Fungi incertae sedis</taxon>
        <taxon>Olpidiomycota</taxon>
        <taxon>Olpidiomycotina</taxon>
        <taxon>Olpidiomycetes</taxon>
        <taxon>Olpidiales</taxon>
        <taxon>Olpidiaceae</taxon>
        <taxon>Olpidium</taxon>
    </lineage>
</organism>
<comment type="caution">
    <text evidence="8">The sequence shown here is derived from an EMBL/GenBank/DDBJ whole genome shotgun (WGS) entry which is preliminary data.</text>
</comment>
<keyword evidence="9" id="KW-1185">Reference proteome</keyword>
<dbReference type="SUPFAM" id="SSF52743">
    <property type="entry name" value="Subtilisin-like"/>
    <property type="match status" value="1"/>
</dbReference>
<evidence type="ECO:0000256" key="5">
    <source>
        <dbReference type="PROSITE-ProRule" id="PRU01240"/>
    </source>
</evidence>
<feature type="region of interest" description="Disordered" evidence="6">
    <location>
        <begin position="147"/>
        <end position="180"/>
    </location>
</feature>
<keyword evidence="4" id="KW-0720">Serine protease</keyword>
<gene>
    <name evidence="8" type="ORF">BJ554DRAFT_5308</name>
</gene>